<dbReference type="RefSeq" id="WP_136827426.1">
    <property type="nucleotide sequence ID" value="NZ_SWBP01000006.1"/>
</dbReference>
<protein>
    <submittedName>
        <fullName evidence="1">Uncharacterized protein</fullName>
    </submittedName>
</protein>
<reference evidence="1 2" key="1">
    <citation type="submission" date="2019-04" db="EMBL/GenBank/DDBJ databases">
        <title>Pedobacter sp. AR-3-17 sp. nov., isolated from Arctic soil.</title>
        <authorList>
            <person name="Dahal R.H."/>
            <person name="Kim D.-U."/>
        </authorList>
    </citation>
    <scope>NUCLEOTIDE SEQUENCE [LARGE SCALE GENOMIC DNA]</scope>
    <source>
        <strain evidence="1 2">AR-3-17</strain>
    </source>
</reference>
<evidence type="ECO:0000313" key="2">
    <source>
        <dbReference type="Proteomes" id="UP000308181"/>
    </source>
</evidence>
<accession>A0A4U1BVB0</accession>
<proteinExistence type="predicted"/>
<organism evidence="1 2">
    <name type="scientific">Pedobacter cryophilus</name>
    <dbReference type="NCBI Taxonomy" id="2571271"/>
    <lineage>
        <taxon>Bacteria</taxon>
        <taxon>Pseudomonadati</taxon>
        <taxon>Bacteroidota</taxon>
        <taxon>Sphingobacteriia</taxon>
        <taxon>Sphingobacteriales</taxon>
        <taxon>Sphingobacteriaceae</taxon>
        <taxon>Pedobacter</taxon>
    </lineage>
</organism>
<name>A0A4U1BVB0_9SPHI</name>
<dbReference type="EMBL" id="SWBP01000006">
    <property type="protein sequence ID" value="TKB96051.1"/>
    <property type="molecule type" value="Genomic_DNA"/>
</dbReference>
<dbReference type="Proteomes" id="UP000308181">
    <property type="component" value="Unassembled WGS sequence"/>
</dbReference>
<dbReference type="OrthoDB" id="707775at2"/>
<comment type="caution">
    <text evidence="1">The sequence shown here is derived from an EMBL/GenBank/DDBJ whole genome shotgun (WGS) entry which is preliminary data.</text>
</comment>
<sequence length="232" mass="26298">MKVLITSAKQACSFELAYLLKDEEILFGENHYPSPKFPSVNSPSLAHELLSFCLDFEIEQVYAVRAGELKSLLEAKILFAEFGIEIIGSNFIYDDADAQSESYANFSSKLLASGYPNQKLAIGQTNFNGDLIVINDEQKDFNWVWSKLNELSFTQLGKLFNQPNFEILSIYTLQENLQLINVLILNSQLRFTASLPSKIMETVKTKLHHEANGFYQVYLSGDKILRIKNVAH</sequence>
<gene>
    <name evidence="1" type="ORF">FA046_15405</name>
</gene>
<keyword evidence="2" id="KW-1185">Reference proteome</keyword>
<evidence type="ECO:0000313" key="1">
    <source>
        <dbReference type="EMBL" id="TKB96051.1"/>
    </source>
</evidence>
<dbReference type="AlphaFoldDB" id="A0A4U1BVB0"/>